<organism evidence="3 4">
    <name type="scientific">Amycolatopsis samaneae</name>
    <dbReference type="NCBI Taxonomy" id="664691"/>
    <lineage>
        <taxon>Bacteria</taxon>
        <taxon>Bacillati</taxon>
        <taxon>Actinomycetota</taxon>
        <taxon>Actinomycetes</taxon>
        <taxon>Pseudonocardiales</taxon>
        <taxon>Pseudonocardiaceae</taxon>
        <taxon>Amycolatopsis</taxon>
    </lineage>
</organism>
<gene>
    <name evidence="3" type="ORF">ACFSYJ_04790</name>
</gene>
<feature type="region of interest" description="Disordered" evidence="1">
    <location>
        <begin position="216"/>
        <end position="333"/>
    </location>
</feature>
<evidence type="ECO:0008006" key="5">
    <source>
        <dbReference type="Google" id="ProtNLM"/>
    </source>
</evidence>
<evidence type="ECO:0000256" key="1">
    <source>
        <dbReference type="SAM" id="MobiDB-lite"/>
    </source>
</evidence>
<evidence type="ECO:0000313" key="3">
    <source>
        <dbReference type="EMBL" id="MFD2457901.1"/>
    </source>
</evidence>
<dbReference type="PRINTS" id="PR01217">
    <property type="entry name" value="PRICHEXTENSN"/>
</dbReference>
<feature type="compositionally biased region" description="Low complexity" evidence="1">
    <location>
        <begin position="380"/>
        <end position="395"/>
    </location>
</feature>
<proteinExistence type="predicted"/>
<feature type="compositionally biased region" description="Pro residues" evidence="1">
    <location>
        <begin position="254"/>
        <end position="308"/>
    </location>
</feature>
<evidence type="ECO:0000313" key="4">
    <source>
        <dbReference type="Proteomes" id="UP001597419"/>
    </source>
</evidence>
<sequence>MRLVRLAQQPSRVAEDVRAALASLGRGSTVIGGVALIGADPVGAGRPVEAVVVLPKGVLIVIGVDLPDPALRLEAPLSAQWKADGWPLVHGDDTVNPATEALDVSQACERRIAEIAPGAAPIGTIIAVGPYVETVEQPPADLAGPVRVLHPTPTSMLAATVSLATARRPRSVDQARALLEALAPGTPELSDEILLGEGFSQFSDNEQTVIRENPLVAAAPTRPVPSPAKPPAKPEPAPASAPPVAQPVAQPVVPAQPPAPAEPAPKPPEPVRPVPVPAQPVARRPPTPPPPAPTPPPPAAPAPEPAPPVAAATAATAATSAPPETTRASRPEKSRTVRWLPLGAIGLLVVLLVAAIVVATNSSSPAPAPAARPSPPPATTSPAPVSSAPPSTAPAQTLEFARRASSADQRCASHAFGDVQVSLQRTSCSAVRRASFAATVDGRAAAVTVGVVDFASPGQAAAFKEIADAPGGGGILDVATETGQWNGEVPRFENAAYQSRLDGASVRLVQAVWLTGPSTSDDPALTRAAKGALDQPLS</sequence>
<evidence type="ECO:0000256" key="2">
    <source>
        <dbReference type="SAM" id="Phobius"/>
    </source>
</evidence>
<feature type="compositionally biased region" description="Pro residues" evidence="1">
    <location>
        <begin position="222"/>
        <end position="245"/>
    </location>
</feature>
<feature type="region of interest" description="Disordered" evidence="1">
    <location>
        <begin position="363"/>
        <end position="395"/>
    </location>
</feature>
<keyword evidence="2" id="KW-1133">Transmembrane helix</keyword>
<reference evidence="4" key="1">
    <citation type="journal article" date="2019" name="Int. J. Syst. Evol. Microbiol.">
        <title>The Global Catalogue of Microorganisms (GCM) 10K type strain sequencing project: providing services to taxonomists for standard genome sequencing and annotation.</title>
        <authorList>
            <consortium name="The Broad Institute Genomics Platform"/>
            <consortium name="The Broad Institute Genome Sequencing Center for Infectious Disease"/>
            <person name="Wu L."/>
            <person name="Ma J."/>
        </authorList>
    </citation>
    <scope>NUCLEOTIDE SEQUENCE [LARGE SCALE GENOMIC DNA]</scope>
    <source>
        <strain evidence="4">CGMCC 4.7643</strain>
    </source>
</reference>
<dbReference type="EMBL" id="JBHUKU010000002">
    <property type="protein sequence ID" value="MFD2457901.1"/>
    <property type="molecule type" value="Genomic_DNA"/>
</dbReference>
<dbReference type="Proteomes" id="UP001597419">
    <property type="component" value="Unassembled WGS sequence"/>
</dbReference>
<feature type="transmembrane region" description="Helical" evidence="2">
    <location>
        <begin position="339"/>
        <end position="359"/>
    </location>
</feature>
<accession>A0ABW5G9R3</accession>
<feature type="region of interest" description="Disordered" evidence="1">
    <location>
        <begin position="516"/>
        <end position="538"/>
    </location>
</feature>
<protein>
    <recommendedName>
        <fullName evidence="5">Serine/threonine protein kinase</fullName>
    </recommendedName>
</protein>
<feature type="compositionally biased region" description="Low complexity" evidence="1">
    <location>
        <begin position="309"/>
        <end position="326"/>
    </location>
</feature>
<dbReference type="RefSeq" id="WP_345389729.1">
    <property type="nucleotide sequence ID" value="NZ_BAABHG010000003.1"/>
</dbReference>
<comment type="caution">
    <text evidence="3">The sequence shown here is derived from an EMBL/GenBank/DDBJ whole genome shotgun (WGS) entry which is preliminary data.</text>
</comment>
<feature type="compositionally biased region" description="Pro residues" evidence="1">
    <location>
        <begin position="366"/>
        <end position="379"/>
    </location>
</feature>
<keyword evidence="2" id="KW-0472">Membrane</keyword>
<name>A0ABW5G9R3_9PSEU</name>
<keyword evidence="2" id="KW-0812">Transmembrane</keyword>
<keyword evidence="4" id="KW-1185">Reference proteome</keyword>